<dbReference type="Proteomes" id="UP000538147">
    <property type="component" value="Unassembled WGS sequence"/>
</dbReference>
<proteinExistence type="predicted"/>
<sequence>MRAVRRILLVLLAMLVVAAIGLAALAATTPGGMQQAMRDVRRGVRETLGLPKFWYDVRKVAKASGAAVACPDPAVTLTIVTGGQSNSGNSVEGRTASDPGEQLFVFDAGKCFVAADPMAGASGKRGSLWPDLGRRLHAATGRPVLFINGGIGGFQVADWLDRRSGYWDNLAGRVAAARQLGFEPGWILWHQGETDASTGISPERFERELGQLTRDLLAAAPRAKLYLFQTTLCSSPRNLAGVPPLRAVQQAIADANPRIVAGLNTDTLDGRYRWDGCHFNAAGRDAINAEVARDLLAAG</sequence>
<evidence type="ECO:0000313" key="5">
    <source>
        <dbReference type="Proteomes" id="UP000538147"/>
    </source>
</evidence>
<dbReference type="EMBL" id="JACIIV010000006">
    <property type="protein sequence ID" value="MBB6226866.1"/>
    <property type="molecule type" value="Genomic_DNA"/>
</dbReference>
<accession>A0A841L3K3</accession>
<dbReference type="GO" id="GO:0016788">
    <property type="term" value="F:hydrolase activity, acting on ester bonds"/>
    <property type="evidence" value="ECO:0007669"/>
    <property type="project" value="UniProtKB-ARBA"/>
</dbReference>
<dbReference type="InterPro" id="IPR036514">
    <property type="entry name" value="SGNH_hydro_sf"/>
</dbReference>
<dbReference type="Pfam" id="PF03629">
    <property type="entry name" value="SASA"/>
    <property type="match status" value="1"/>
</dbReference>
<dbReference type="CDD" id="cd00229">
    <property type="entry name" value="SGNH_hydrolase"/>
    <property type="match status" value="1"/>
</dbReference>
<protein>
    <submittedName>
        <fullName evidence="4">Lysophospholipase L1-like esterase</fullName>
    </submittedName>
</protein>
<dbReference type="InterPro" id="IPR005181">
    <property type="entry name" value="SASA"/>
</dbReference>
<keyword evidence="2" id="KW-0732">Signal</keyword>
<feature type="signal peptide" evidence="2">
    <location>
        <begin position="1"/>
        <end position="26"/>
    </location>
</feature>
<reference evidence="4 5" key="1">
    <citation type="submission" date="2020-08" db="EMBL/GenBank/DDBJ databases">
        <title>Genomic Encyclopedia of Type Strains, Phase IV (KMG-IV): sequencing the most valuable type-strain genomes for metagenomic binning, comparative biology and taxonomic classification.</title>
        <authorList>
            <person name="Goeker M."/>
        </authorList>
    </citation>
    <scope>NUCLEOTIDE SEQUENCE [LARGE SCALE GENOMIC DNA]</scope>
    <source>
        <strain evidence="4 5">DSM 102189</strain>
    </source>
</reference>
<evidence type="ECO:0000313" key="4">
    <source>
        <dbReference type="EMBL" id="MBB6226866.1"/>
    </source>
</evidence>
<dbReference type="RefSeq" id="WP_184196380.1">
    <property type="nucleotide sequence ID" value="NZ_JACIIV010000006.1"/>
</dbReference>
<feature type="domain" description="Sialate O-acetylesterase" evidence="3">
    <location>
        <begin position="133"/>
        <end position="294"/>
    </location>
</feature>
<comment type="caution">
    <text evidence="4">The sequence shown here is derived from an EMBL/GenBank/DDBJ whole genome shotgun (WGS) entry which is preliminary data.</text>
</comment>
<evidence type="ECO:0000259" key="3">
    <source>
        <dbReference type="Pfam" id="PF03629"/>
    </source>
</evidence>
<evidence type="ECO:0000256" key="2">
    <source>
        <dbReference type="SAM" id="SignalP"/>
    </source>
</evidence>
<dbReference type="AlphaFoldDB" id="A0A841L3K3"/>
<organism evidence="4 5">
    <name type="scientific">Polymorphobacter multimanifer</name>
    <dbReference type="NCBI Taxonomy" id="1070431"/>
    <lineage>
        <taxon>Bacteria</taxon>
        <taxon>Pseudomonadati</taxon>
        <taxon>Pseudomonadota</taxon>
        <taxon>Alphaproteobacteria</taxon>
        <taxon>Sphingomonadales</taxon>
        <taxon>Sphingosinicellaceae</taxon>
        <taxon>Polymorphobacter</taxon>
    </lineage>
</organism>
<dbReference type="Gene3D" id="3.40.50.1110">
    <property type="entry name" value="SGNH hydrolase"/>
    <property type="match status" value="1"/>
</dbReference>
<dbReference type="SUPFAM" id="SSF52266">
    <property type="entry name" value="SGNH hydrolase"/>
    <property type="match status" value="1"/>
</dbReference>
<name>A0A841L3K3_9SPHN</name>
<evidence type="ECO:0000256" key="1">
    <source>
        <dbReference type="ARBA" id="ARBA00022801"/>
    </source>
</evidence>
<keyword evidence="5" id="KW-1185">Reference proteome</keyword>
<feature type="chain" id="PRO_5032286216" evidence="2">
    <location>
        <begin position="27"/>
        <end position="299"/>
    </location>
</feature>
<keyword evidence="1" id="KW-0378">Hydrolase</keyword>
<gene>
    <name evidence="4" type="ORF">FHS79_001028</name>
</gene>